<protein>
    <submittedName>
        <fullName evidence="1">Protein TONSOKU-like</fullName>
    </submittedName>
</protein>
<comment type="caution">
    <text evidence="1">The sequence shown here is derived from an EMBL/GenBank/DDBJ whole genome shotgun (WGS) entry which is preliminary data.</text>
</comment>
<reference evidence="1 2" key="1">
    <citation type="journal article" date="2023" name="Science">
        <title>Complex scaffold remodeling in plant triterpene biosynthesis.</title>
        <authorList>
            <person name="De La Pena R."/>
            <person name="Hodgson H."/>
            <person name="Liu J.C."/>
            <person name="Stephenson M.J."/>
            <person name="Martin A.C."/>
            <person name="Owen C."/>
            <person name="Harkess A."/>
            <person name="Leebens-Mack J."/>
            <person name="Jimenez L.E."/>
            <person name="Osbourn A."/>
            <person name="Sattely E.S."/>
        </authorList>
    </citation>
    <scope>NUCLEOTIDE SEQUENCE [LARGE SCALE GENOMIC DNA]</scope>
    <source>
        <strain evidence="2">cv. JPN11</strain>
        <tissue evidence="1">Leaf</tissue>
    </source>
</reference>
<dbReference type="Proteomes" id="UP001164539">
    <property type="component" value="Chromosome 7"/>
</dbReference>
<proteinExistence type="predicted"/>
<gene>
    <name evidence="1" type="ORF">OWV82_013642</name>
</gene>
<organism evidence="1 2">
    <name type="scientific">Melia azedarach</name>
    <name type="common">Chinaberry tree</name>
    <dbReference type="NCBI Taxonomy" id="155640"/>
    <lineage>
        <taxon>Eukaryota</taxon>
        <taxon>Viridiplantae</taxon>
        <taxon>Streptophyta</taxon>
        <taxon>Embryophyta</taxon>
        <taxon>Tracheophyta</taxon>
        <taxon>Spermatophyta</taxon>
        <taxon>Magnoliopsida</taxon>
        <taxon>eudicotyledons</taxon>
        <taxon>Gunneridae</taxon>
        <taxon>Pentapetalae</taxon>
        <taxon>rosids</taxon>
        <taxon>malvids</taxon>
        <taxon>Sapindales</taxon>
        <taxon>Meliaceae</taxon>
        <taxon>Melia</taxon>
    </lineage>
</organism>
<evidence type="ECO:0000313" key="1">
    <source>
        <dbReference type="EMBL" id="KAJ4715263.1"/>
    </source>
</evidence>
<sequence>MGREEVQLSAAKRAYRSAKAEGNRQEEARWANVIGDFLKNRGEYVEALKWFRIDYDISVKYLPEKHLLPTCQSLGEVYLRLEYFEDALIYQKKHLELAKDANDLVEQQRASTQLGRTYHEMFLRSDDDHYSVRNAKKYFKAAMKLAQTLKENPPTNRSSFLKEYIDAHNNIGMLEMDLDNLEEAKKFLIKGLEICDEEEVSEEDDGRTRLHHNLGNVYMELRMWDKSREHIEKDIIICKRIGHCQGEAKGYINLGELHYRVQKYDEAILCYQKALKLAKSMEDEDALVSQIDQNIETVKKAMEVMDELKKEEQNLKKLTRNMIIAKGTSNERKCLLQQNASLDRLIEKSSMIFAWLKHREYAKRKKRIASQLCDKEKLSDALLVIGESYQKLRKFDKAIKWYAKSLDIYKSIGNLEGQALAKINIGDVLDCDGDWVGALDAFEEGYRIAVEANLPSVQLSALENMHYSHMIRFDNVEEARRLQLAIDKLKESKSRNLEAQDVANDCCSETDTEGNDHLSDSRSSACGSAEMSKSGSGRTKSLARGEELKEDAPLISFLQSNKRSPKMKTAYVKKQNMCTKPTEASPKNLSKLTNSQQTSVGRKRVRVILSDDEDEKDDEVESLKRRLSKSLVEGVATSDEFKDKSVSATPAHKFQDVPAADSNCVNSSENPINFEESTCSYKFMSSNATNPNGNAIRCTEKFLVASDFATSCSKDDIDVSRNLVHKHNPSCSKLQNLDDENDQFVTFKIDNELVHLEARSCIADDRLNLESLKVELVCSYYMKLSAEKRSKGLLPIIQHMKWGERALESLGTFETFKDQLGKDMVEVFIDGWVQKRLMKLYIDCCNELSEAPNLKLLKKLYISEIEDEVVVSECELQDISITPLLNALHAHKTVAMLDLSHNLLGNGTMEKLQQFFSSSGQKYGDLTLDLHCNRFGPTALFQICECPVLFTRLGVLNLSGNRLTDACGSYLSSILRNCKALYSLNIENCSITSRTIQKVADALGADSALSQLCIGYNHPVSGNAIINLLVKLATLKSFSELNLNGLKLSKLVVDSLCQLAKTSCLTQLMLGTTGIGTDGASQLIESFSGDQESLKLDLSFCGLTSTSIHNFATNVSLVHGIFELNLGGNPIKQESANALASMLTNPQCCLRVLVLNKCQLGLAGVLQIIQALSENDTLEELNLADNADMDKQLALQHDLTTNLSSEFLPPKLNTSDFSDKECLSKEADTNQQDVCPMNNECNQLEVADSEDDQIRAENAASAFDDSCTSSCQKNSSFECQFIQELSIAISMAKQLQLLDLSKNGFSTQAVKTLYSAWSSRSGASLSWKHIKEQTIHFSVEANKCCRVKPCCRRN</sequence>
<dbReference type="EMBL" id="CM051400">
    <property type="protein sequence ID" value="KAJ4715263.1"/>
    <property type="molecule type" value="Genomic_DNA"/>
</dbReference>
<keyword evidence="2" id="KW-1185">Reference proteome</keyword>
<accession>A0ACC1XV82</accession>
<evidence type="ECO:0000313" key="2">
    <source>
        <dbReference type="Proteomes" id="UP001164539"/>
    </source>
</evidence>
<name>A0ACC1XV82_MELAZ</name>